<reference evidence="1 2" key="1">
    <citation type="submission" date="2018-03" db="EMBL/GenBank/DDBJ databases">
        <title>The ancient ancestry and fast evolution of plastids.</title>
        <authorList>
            <person name="Moore K.R."/>
            <person name="Magnabosco C."/>
            <person name="Momper L."/>
            <person name="Gold D.A."/>
            <person name="Bosak T."/>
            <person name="Fournier G.P."/>
        </authorList>
    </citation>
    <scope>NUCLEOTIDE SEQUENCE [LARGE SCALE GENOMIC DNA]</scope>
    <source>
        <strain evidence="1 2">CCALA 037</strain>
    </source>
</reference>
<gene>
    <name evidence="1" type="ORF">C7B77_28005</name>
</gene>
<dbReference type="RefSeq" id="WP_106312804.1">
    <property type="nucleotide sequence ID" value="NZ_PVWO01000668.1"/>
</dbReference>
<dbReference type="AlphaFoldDB" id="A0A2T1F700"/>
<dbReference type="OrthoDB" id="4014363at2"/>
<dbReference type="CDD" id="cd06233">
    <property type="entry name" value="M14-like"/>
    <property type="match status" value="1"/>
</dbReference>
<accession>A0A2T1F700</accession>
<evidence type="ECO:0000313" key="2">
    <source>
        <dbReference type="Proteomes" id="UP000238937"/>
    </source>
</evidence>
<keyword evidence="2" id="KW-1185">Reference proteome</keyword>
<sequence length="367" mass="41577">MNYFSPDYFTARSRWQTAASLHNARIQSYEIDAPSPNDKPLSIDVAIFGNPSASKALVISSGLHGVEGLFGSAVQLATIDRYFTTQQLPADLQIVTIHILNPFGCAWYRRWNEENIDLNRNFLLADEAYKGCPPAYPSLDSFLNPRTPPSRLEPFLLKSLGLIARYGMSALKNTLPVGQYDYPKGLFFGGNAPARTQEILATHLRSWLGASQQVIHLDLHSGLGKWGTYQLFAEITRDSPRYRWLSEQFMGRAAPVANRLLTIDPDDLVYQSRGTFGRWCQNEFTDLTYDFILAEFGTYPMLRVLKALRNENCAHWWGQPKDLSFDRAKQELIEVFVPKSDRWRKIVLDRGVDLCYAGINALQSDPA</sequence>
<evidence type="ECO:0000313" key="1">
    <source>
        <dbReference type="EMBL" id="PSB40767.1"/>
    </source>
</evidence>
<dbReference type="EMBL" id="PVWO01000668">
    <property type="protein sequence ID" value="PSB40767.1"/>
    <property type="molecule type" value="Genomic_DNA"/>
</dbReference>
<dbReference type="Proteomes" id="UP000238937">
    <property type="component" value="Unassembled WGS sequence"/>
</dbReference>
<dbReference type="InterPro" id="IPR021259">
    <property type="entry name" value="DUF2817"/>
</dbReference>
<dbReference type="Pfam" id="PF10994">
    <property type="entry name" value="DUF2817"/>
    <property type="match status" value="1"/>
</dbReference>
<name>A0A2T1F700_9CYAN</name>
<proteinExistence type="predicted"/>
<dbReference type="Gene3D" id="3.40.630.10">
    <property type="entry name" value="Zn peptidases"/>
    <property type="match status" value="1"/>
</dbReference>
<organism evidence="1 2">
    <name type="scientific">Chamaesiphon polymorphus CCALA 037</name>
    <dbReference type="NCBI Taxonomy" id="2107692"/>
    <lineage>
        <taxon>Bacteria</taxon>
        <taxon>Bacillati</taxon>
        <taxon>Cyanobacteriota</taxon>
        <taxon>Cyanophyceae</taxon>
        <taxon>Gomontiellales</taxon>
        <taxon>Chamaesiphonaceae</taxon>
        <taxon>Chamaesiphon</taxon>
    </lineage>
</organism>
<dbReference type="SUPFAM" id="SSF53187">
    <property type="entry name" value="Zn-dependent exopeptidases"/>
    <property type="match status" value="1"/>
</dbReference>
<comment type="caution">
    <text evidence="1">The sequence shown here is derived from an EMBL/GenBank/DDBJ whole genome shotgun (WGS) entry which is preliminary data.</text>
</comment>
<protein>
    <submittedName>
        <fullName evidence="1">DUF2817 domain-containing protein</fullName>
    </submittedName>
</protein>